<feature type="binding site" evidence="5">
    <location>
        <position position="131"/>
    </location>
    <ligand>
        <name>ATP</name>
        <dbReference type="ChEBI" id="CHEBI:30616"/>
    </ligand>
</feature>
<evidence type="ECO:0000256" key="6">
    <source>
        <dbReference type="SAM" id="Phobius"/>
    </source>
</evidence>
<evidence type="ECO:0000256" key="2">
    <source>
        <dbReference type="ARBA" id="ARBA00022741"/>
    </source>
</evidence>
<dbReference type="EC" id="2.7.11.1" evidence="8"/>
<dbReference type="CDD" id="cd14014">
    <property type="entry name" value="STKc_PknB_like"/>
    <property type="match status" value="1"/>
</dbReference>
<dbReference type="EMBL" id="CP036276">
    <property type="protein sequence ID" value="QDU46699.1"/>
    <property type="molecule type" value="Genomic_DNA"/>
</dbReference>
<keyword evidence="9" id="KW-1185">Reference proteome</keyword>
<dbReference type="PROSITE" id="PS00107">
    <property type="entry name" value="PROTEIN_KINASE_ATP"/>
    <property type="match status" value="1"/>
</dbReference>
<dbReference type="GO" id="GO:0005524">
    <property type="term" value="F:ATP binding"/>
    <property type="evidence" value="ECO:0007669"/>
    <property type="project" value="UniProtKB-UniRule"/>
</dbReference>
<evidence type="ECO:0000256" key="3">
    <source>
        <dbReference type="ARBA" id="ARBA00022777"/>
    </source>
</evidence>
<evidence type="ECO:0000256" key="5">
    <source>
        <dbReference type="PROSITE-ProRule" id="PRU10141"/>
    </source>
</evidence>
<dbReference type="InterPro" id="IPR011009">
    <property type="entry name" value="Kinase-like_dom_sf"/>
</dbReference>
<dbReference type="PROSITE" id="PS00108">
    <property type="entry name" value="PROTEIN_KINASE_ST"/>
    <property type="match status" value="1"/>
</dbReference>
<dbReference type="PANTHER" id="PTHR43289">
    <property type="entry name" value="MITOGEN-ACTIVATED PROTEIN KINASE KINASE KINASE 20-RELATED"/>
    <property type="match status" value="1"/>
</dbReference>
<dbReference type="PROSITE" id="PS50011">
    <property type="entry name" value="PROTEIN_KINASE_DOM"/>
    <property type="match status" value="1"/>
</dbReference>
<dbReference type="SUPFAM" id="SSF56112">
    <property type="entry name" value="Protein kinase-like (PK-like)"/>
    <property type="match status" value="1"/>
</dbReference>
<sequence>MRTVACPDGTRLLDYVLGRLDEEQIDVVADHIDQCERCEAMAKELDGTSDSLVALLRASNASGTSHEDSEIQLAIQAVVSRTLRKTMSNWTAARLPEQFGRYRIIDQLGSGGMGSVFLAWDNELDRKVALKIPHFFVQDHVKVRERFMREAKLAAQIAHSHICRVYDVGELDGLCFLAMEYIEGLTLEASIEKEAMPMVEAVRIVRIVAETMQQLHDSRIVHRDLKPGNVIVRADGEPVIMDFGLARAFDNPLAESRITIDGMLVGSPAYMSPEQVAGDKDGVLPASDIYSLGAILFELLTRTIPFEGNVAQVLASVLNDLPPVPSSRCADIPPALDRICLKAIQKKGENRFASMSEFAQALAAFEKGEDSLLKSLCREPVTHAADEATDVISAAAEKQAPLQLAGGTSNRRKTSKSDSRFPGSAMVVLGVVGLLILPAVSLFAIWWFPEDSNAASRQTSNPALPAGEIQFQIDHPEDTALTLYVDGLPVDIKGLAKGSLTLPVGSHQYEVQRNGFSIDANEFHVNPGAANKPLKILTRWTKKSGS</sequence>
<feature type="transmembrane region" description="Helical" evidence="6">
    <location>
        <begin position="421"/>
        <end position="448"/>
    </location>
</feature>
<dbReference type="InterPro" id="IPR041916">
    <property type="entry name" value="Anti_sigma_zinc_sf"/>
</dbReference>
<accession>A0A517ZW46</accession>
<organism evidence="8 9">
    <name type="scientific">Symmachiella dynata</name>
    <dbReference type="NCBI Taxonomy" id="2527995"/>
    <lineage>
        <taxon>Bacteria</taxon>
        <taxon>Pseudomonadati</taxon>
        <taxon>Planctomycetota</taxon>
        <taxon>Planctomycetia</taxon>
        <taxon>Planctomycetales</taxon>
        <taxon>Planctomycetaceae</taxon>
        <taxon>Symmachiella</taxon>
    </lineage>
</organism>
<gene>
    <name evidence="8" type="primary">stkP_5</name>
    <name evidence="8" type="ORF">Mal52_52210</name>
</gene>
<evidence type="ECO:0000256" key="1">
    <source>
        <dbReference type="ARBA" id="ARBA00022679"/>
    </source>
</evidence>
<dbReference type="Proteomes" id="UP000319383">
    <property type="component" value="Chromosome"/>
</dbReference>
<keyword evidence="6" id="KW-0812">Transmembrane</keyword>
<dbReference type="Pfam" id="PF00069">
    <property type="entry name" value="Pkinase"/>
    <property type="match status" value="1"/>
</dbReference>
<dbReference type="InterPro" id="IPR008271">
    <property type="entry name" value="Ser/Thr_kinase_AS"/>
</dbReference>
<dbReference type="Gene3D" id="1.10.510.10">
    <property type="entry name" value="Transferase(Phosphotransferase) domain 1"/>
    <property type="match status" value="1"/>
</dbReference>
<reference evidence="8 9" key="1">
    <citation type="submission" date="2019-02" db="EMBL/GenBank/DDBJ databases">
        <title>Deep-cultivation of Planctomycetes and their phenomic and genomic characterization uncovers novel biology.</title>
        <authorList>
            <person name="Wiegand S."/>
            <person name="Jogler M."/>
            <person name="Boedeker C."/>
            <person name="Pinto D."/>
            <person name="Vollmers J."/>
            <person name="Rivas-Marin E."/>
            <person name="Kohn T."/>
            <person name="Peeters S.H."/>
            <person name="Heuer A."/>
            <person name="Rast P."/>
            <person name="Oberbeckmann S."/>
            <person name="Bunk B."/>
            <person name="Jeske O."/>
            <person name="Meyerdierks A."/>
            <person name="Storesund J.E."/>
            <person name="Kallscheuer N."/>
            <person name="Luecker S."/>
            <person name="Lage O.M."/>
            <person name="Pohl T."/>
            <person name="Merkel B.J."/>
            <person name="Hornburger P."/>
            <person name="Mueller R.-W."/>
            <person name="Bruemmer F."/>
            <person name="Labrenz M."/>
            <person name="Spormann A.M."/>
            <person name="Op den Camp H."/>
            <person name="Overmann J."/>
            <person name="Amann R."/>
            <person name="Jetten M.S.M."/>
            <person name="Mascher T."/>
            <person name="Medema M.H."/>
            <person name="Devos D.P."/>
            <person name="Kaster A.-K."/>
            <person name="Ovreas L."/>
            <person name="Rohde M."/>
            <person name="Galperin M.Y."/>
            <person name="Jogler C."/>
        </authorList>
    </citation>
    <scope>NUCLEOTIDE SEQUENCE [LARGE SCALE GENOMIC DNA]</scope>
    <source>
        <strain evidence="8 9">Mal52</strain>
    </source>
</reference>
<dbReference type="SMART" id="SM00220">
    <property type="entry name" value="S_TKc"/>
    <property type="match status" value="1"/>
</dbReference>
<keyword evidence="6" id="KW-1133">Transmembrane helix</keyword>
<evidence type="ECO:0000313" key="9">
    <source>
        <dbReference type="Proteomes" id="UP000319383"/>
    </source>
</evidence>
<keyword evidence="6" id="KW-0472">Membrane</keyword>
<dbReference type="Gene3D" id="1.10.10.1320">
    <property type="entry name" value="Anti-sigma factor, zinc-finger domain"/>
    <property type="match status" value="1"/>
</dbReference>
<dbReference type="Gene3D" id="3.30.200.20">
    <property type="entry name" value="Phosphorylase Kinase, domain 1"/>
    <property type="match status" value="1"/>
</dbReference>
<dbReference type="InterPro" id="IPR017441">
    <property type="entry name" value="Protein_kinase_ATP_BS"/>
</dbReference>
<evidence type="ECO:0000313" key="8">
    <source>
        <dbReference type="EMBL" id="QDU46699.1"/>
    </source>
</evidence>
<evidence type="ECO:0000259" key="7">
    <source>
        <dbReference type="PROSITE" id="PS50011"/>
    </source>
</evidence>
<proteinExistence type="predicted"/>
<keyword evidence="4 5" id="KW-0067">ATP-binding</keyword>
<protein>
    <submittedName>
        <fullName evidence="8">Serine/threonine-protein kinase StkP</fullName>
        <ecNumber evidence="8">2.7.11.1</ecNumber>
    </submittedName>
</protein>
<feature type="domain" description="Protein kinase" evidence="7">
    <location>
        <begin position="102"/>
        <end position="363"/>
    </location>
</feature>
<dbReference type="KEGG" id="sdyn:Mal52_52210"/>
<dbReference type="GO" id="GO:0004674">
    <property type="term" value="F:protein serine/threonine kinase activity"/>
    <property type="evidence" value="ECO:0007669"/>
    <property type="project" value="UniProtKB-EC"/>
</dbReference>
<keyword evidence="2 5" id="KW-0547">Nucleotide-binding</keyword>
<name>A0A517ZW46_9PLAN</name>
<dbReference type="InterPro" id="IPR000719">
    <property type="entry name" value="Prot_kinase_dom"/>
</dbReference>
<keyword evidence="3 8" id="KW-0418">Kinase</keyword>
<evidence type="ECO:0000256" key="4">
    <source>
        <dbReference type="ARBA" id="ARBA00022840"/>
    </source>
</evidence>
<dbReference type="AlphaFoldDB" id="A0A517ZW46"/>
<dbReference type="PANTHER" id="PTHR43289:SF6">
    <property type="entry name" value="SERINE_THREONINE-PROTEIN KINASE NEKL-3"/>
    <property type="match status" value="1"/>
</dbReference>
<keyword evidence="1 8" id="KW-0808">Transferase</keyword>